<evidence type="ECO:0000313" key="3">
    <source>
        <dbReference type="Proteomes" id="UP000796880"/>
    </source>
</evidence>
<protein>
    <submittedName>
        <fullName evidence="2">Uncharacterized protein</fullName>
    </submittedName>
</protein>
<evidence type="ECO:0000313" key="2">
    <source>
        <dbReference type="EMBL" id="KAF3446201.1"/>
    </source>
</evidence>
<dbReference type="AlphaFoldDB" id="A0A8K0H5P5"/>
<accession>A0A8K0H5P5</accession>
<dbReference type="EMBL" id="VOIH02000005">
    <property type="protein sequence ID" value="KAF3446201.1"/>
    <property type="molecule type" value="Genomic_DNA"/>
</dbReference>
<organism evidence="2 3">
    <name type="scientific">Rhamnella rubrinervis</name>
    <dbReference type="NCBI Taxonomy" id="2594499"/>
    <lineage>
        <taxon>Eukaryota</taxon>
        <taxon>Viridiplantae</taxon>
        <taxon>Streptophyta</taxon>
        <taxon>Embryophyta</taxon>
        <taxon>Tracheophyta</taxon>
        <taxon>Spermatophyta</taxon>
        <taxon>Magnoliopsida</taxon>
        <taxon>eudicotyledons</taxon>
        <taxon>Gunneridae</taxon>
        <taxon>Pentapetalae</taxon>
        <taxon>rosids</taxon>
        <taxon>fabids</taxon>
        <taxon>Rosales</taxon>
        <taxon>Rhamnaceae</taxon>
        <taxon>rhamnoid group</taxon>
        <taxon>Rhamneae</taxon>
        <taxon>Rhamnella</taxon>
    </lineage>
</organism>
<feature type="compositionally biased region" description="Basic and acidic residues" evidence="1">
    <location>
        <begin position="10"/>
        <end position="19"/>
    </location>
</feature>
<keyword evidence="3" id="KW-1185">Reference proteome</keyword>
<sequence>MAIQAQLDWSARDDRYRDDDTSEEEDDGAVLAHSYGEVDELLRTNEDLVVFKRQCRIVACPSLNAQDLTGAF</sequence>
<gene>
    <name evidence="2" type="ORF">FNV43_RR11380</name>
</gene>
<dbReference type="Proteomes" id="UP000796880">
    <property type="component" value="Unassembled WGS sequence"/>
</dbReference>
<comment type="caution">
    <text evidence="2">The sequence shown here is derived from an EMBL/GenBank/DDBJ whole genome shotgun (WGS) entry which is preliminary data.</text>
</comment>
<proteinExistence type="predicted"/>
<name>A0A8K0H5P5_9ROSA</name>
<feature type="region of interest" description="Disordered" evidence="1">
    <location>
        <begin position="1"/>
        <end position="27"/>
    </location>
</feature>
<evidence type="ECO:0000256" key="1">
    <source>
        <dbReference type="SAM" id="MobiDB-lite"/>
    </source>
</evidence>
<reference evidence="2" key="1">
    <citation type="submission" date="2020-03" db="EMBL/GenBank/DDBJ databases">
        <title>A high-quality chromosome-level genome assembly of a woody plant with both climbing and erect habits, Rhamnella rubrinervis.</title>
        <authorList>
            <person name="Lu Z."/>
            <person name="Yang Y."/>
            <person name="Zhu X."/>
            <person name="Sun Y."/>
        </authorList>
    </citation>
    <scope>NUCLEOTIDE SEQUENCE</scope>
    <source>
        <strain evidence="2">BYM</strain>
        <tissue evidence="2">Leaf</tissue>
    </source>
</reference>